<keyword evidence="6 8" id="KW-0496">Mitochondrion</keyword>
<comment type="similarity">
    <text evidence="1 8">Belongs to the PDK/BCKDK protein kinase family.</text>
</comment>
<dbReference type="GO" id="GO:0010906">
    <property type="term" value="P:regulation of glucose metabolic process"/>
    <property type="evidence" value="ECO:0007669"/>
    <property type="project" value="TreeGrafter"/>
</dbReference>
<dbReference type="Gene3D" id="3.30.565.10">
    <property type="entry name" value="Histidine kinase-like ATPase, C-terminal domain"/>
    <property type="match status" value="1"/>
</dbReference>
<name>A0A3Q0KH84_SCHMA</name>
<dbReference type="InterPro" id="IPR039028">
    <property type="entry name" value="BCKD/PDK"/>
</dbReference>
<dbReference type="SUPFAM" id="SSF55874">
    <property type="entry name" value="ATPase domain of HSP90 chaperone/DNA topoisomerase II/histidine kinase"/>
    <property type="match status" value="1"/>
</dbReference>
<evidence type="ECO:0000313" key="11">
    <source>
        <dbReference type="WBParaSite" id="Smp_068170.1"/>
    </source>
</evidence>
<evidence type="ECO:0000256" key="1">
    <source>
        <dbReference type="ARBA" id="ARBA00006155"/>
    </source>
</evidence>
<evidence type="ECO:0000256" key="7">
    <source>
        <dbReference type="ARBA" id="ARBA00048201"/>
    </source>
</evidence>
<dbReference type="AlphaFoldDB" id="A0A3Q0KH84"/>
<accession>A0A3Q0KH84</accession>
<dbReference type="FunCoup" id="A0A3Q0KH84">
    <property type="interactions" value="1159"/>
</dbReference>
<dbReference type="GO" id="GO:0005759">
    <property type="term" value="C:mitochondrial matrix"/>
    <property type="evidence" value="ECO:0007669"/>
    <property type="project" value="UniProtKB-SubCell"/>
</dbReference>
<evidence type="ECO:0000256" key="6">
    <source>
        <dbReference type="ARBA" id="ARBA00023128"/>
    </source>
</evidence>
<dbReference type="EC" id="2.7.11.-" evidence="8"/>
<keyword evidence="4 8" id="KW-0418">Kinase</keyword>
<dbReference type="SMART" id="SM00387">
    <property type="entry name" value="HATPase_c"/>
    <property type="match status" value="1"/>
</dbReference>
<dbReference type="InterPro" id="IPR036784">
    <property type="entry name" value="AK/P_DHK_N_sf"/>
</dbReference>
<keyword evidence="2 8" id="KW-0808">Transferase</keyword>
<dbReference type="Proteomes" id="UP000008854">
    <property type="component" value="Unassembled WGS sequence"/>
</dbReference>
<dbReference type="InterPro" id="IPR036890">
    <property type="entry name" value="HATPase_C_sf"/>
</dbReference>
<dbReference type="SUPFAM" id="SSF69012">
    <property type="entry name" value="alpha-ketoacid dehydrogenase kinase, N-terminal domain"/>
    <property type="match status" value="1"/>
</dbReference>
<evidence type="ECO:0000259" key="9">
    <source>
        <dbReference type="PROSITE" id="PS50109"/>
    </source>
</evidence>
<dbReference type="PANTHER" id="PTHR11947">
    <property type="entry name" value="PYRUVATE DEHYDROGENASE KINASE"/>
    <property type="match status" value="1"/>
</dbReference>
<evidence type="ECO:0000313" key="10">
    <source>
        <dbReference type="Proteomes" id="UP000008854"/>
    </source>
</evidence>
<dbReference type="InterPro" id="IPR005467">
    <property type="entry name" value="His_kinase_dom"/>
</dbReference>
<evidence type="ECO:0000256" key="3">
    <source>
        <dbReference type="ARBA" id="ARBA00022741"/>
    </source>
</evidence>
<reference evidence="10" key="1">
    <citation type="journal article" date="2012" name="PLoS Negl. Trop. Dis.">
        <title>A systematically improved high quality genome and transcriptome of the human blood fluke Schistosoma mansoni.</title>
        <authorList>
            <person name="Protasio A.V."/>
            <person name="Tsai I.J."/>
            <person name="Babbage A."/>
            <person name="Nichol S."/>
            <person name="Hunt M."/>
            <person name="Aslett M.A."/>
            <person name="De Silva N."/>
            <person name="Velarde G.S."/>
            <person name="Anderson T.J."/>
            <person name="Clark R.C."/>
            <person name="Davidson C."/>
            <person name="Dillon G.P."/>
            <person name="Holroyd N.E."/>
            <person name="LoVerde P.T."/>
            <person name="Lloyd C."/>
            <person name="McQuillan J."/>
            <person name="Oliveira G."/>
            <person name="Otto T.D."/>
            <person name="Parker-Manuel S.J."/>
            <person name="Quail M.A."/>
            <person name="Wilson R.A."/>
            <person name="Zerlotini A."/>
            <person name="Dunne D.W."/>
            <person name="Berriman M."/>
        </authorList>
    </citation>
    <scope>NUCLEOTIDE SEQUENCE [LARGE SCALE GENOMIC DNA]</scope>
    <source>
        <strain evidence="10">Puerto Rican</strain>
    </source>
</reference>
<dbReference type="PROSITE" id="PS50109">
    <property type="entry name" value="HIS_KIN"/>
    <property type="match status" value="1"/>
</dbReference>
<dbReference type="STRING" id="6183.A0A3Q0KH84"/>
<proteinExistence type="inferred from homology"/>
<comment type="catalytic activity">
    <reaction evidence="7">
        <text>L-seryl-[pyruvate dehydrogenase E1 alpha subunit] + ATP = O-phospho-L-seryl-[pyruvate dehydrogenase E1 alpha subunit] + ADP + H(+)</text>
        <dbReference type="Rhea" id="RHEA:23052"/>
        <dbReference type="Rhea" id="RHEA-COMP:13689"/>
        <dbReference type="Rhea" id="RHEA-COMP:13690"/>
        <dbReference type="ChEBI" id="CHEBI:15378"/>
        <dbReference type="ChEBI" id="CHEBI:29999"/>
        <dbReference type="ChEBI" id="CHEBI:30616"/>
        <dbReference type="ChEBI" id="CHEBI:83421"/>
        <dbReference type="ChEBI" id="CHEBI:456216"/>
        <dbReference type="EC" id="2.7.11.2"/>
    </reaction>
</comment>
<dbReference type="WBParaSite" id="Smp_068170.1">
    <property type="protein sequence ID" value="Smp_068170.1"/>
    <property type="gene ID" value="Smp_068170"/>
</dbReference>
<sequence length="412" mass="46776">MRLSQTIFILSGKFADHFIRFGGYTPTPLSLKKLIAFGKVGSVQKSASFLAYELPVRLANILQEIHLLPERLVRTPSASLVRRWYEQSFCELMDFEKIEWDEKSLNQFNEILASIRSRHTTVVETMAQGVMEMQGNYKTDIVTNNQVQYFLDRFYMMRISIRMLLSQHLLMFGSELNKHRRYVGSIDPDCNVREILDDAHEDAKFLCEHYYSAAPEMEVRVHSGDNAKVEFVYVPSHLYHILFELLKNAMRAVVEYHSSADHLPPIKVLIATGQENVTIKISDLGGGIPRSQMDLVFNYTYTTARQAERCGEPSLSSMELGPPDQGTNAPMAGYGYGLPLSRLYAKYFNGDLILSSVEGYGTDAIVYLKRNAAEADELLPVFNRTSAKQYGSASIPVADWSNPHITTGWRRN</sequence>
<evidence type="ECO:0000256" key="8">
    <source>
        <dbReference type="RuleBase" id="RU366032"/>
    </source>
</evidence>
<organism evidence="10 11">
    <name type="scientific">Schistosoma mansoni</name>
    <name type="common">Blood fluke</name>
    <dbReference type="NCBI Taxonomy" id="6183"/>
    <lineage>
        <taxon>Eukaryota</taxon>
        <taxon>Metazoa</taxon>
        <taxon>Spiralia</taxon>
        <taxon>Lophotrochozoa</taxon>
        <taxon>Platyhelminthes</taxon>
        <taxon>Trematoda</taxon>
        <taxon>Digenea</taxon>
        <taxon>Strigeidida</taxon>
        <taxon>Schistosomatoidea</taxon>
        <taxon>Schistosomatidae</taxon>
        <taxon>Schistosoma</taxon>
    </lineage>
</organism>
<dbReference type="InterPro" id="IPR003594">
    <property type="entry name" value="HATPase_dom"/>
</dbReference>
<keyword evidence="3 8" id="KW-0547">Nucleotide-binding</keyword>
<reference evidence="11" key="2">
    <citation type="submission" date="2018-12" db="UniProtKB">
        <authorList>
            <consortium name="WormBaseParasite"/>
        </authorList>
    </citation>
    <scope>IDENTIFICATION</scope>
    <source>
        <strain evidence="11">Puerto Rican</strain>
    </source>
</reference>
<evidence type="ECO:0000256" key="2">
    <source>
        <dbReference type="ARBA" id="ARBA00022679"/>
    </source>
</evidence>
<evidence type="ECO:0000256" key="5">
    <source>
        <dbReference type="ARBA" id="ARBA00022840"/>
    </source>
</evidence>
<evidence type="ECO:0000256" key="4">
    <source>
        <dbReference type="ARBA" id="ARBA00022777"/>
    </source>
</evidence>
<dbReference type="PANTHER" id="PTHR11947:SF3">
    <property type="entry name" value="[PYRUVATE DEHYDROGENASE (ACETYL-TRANSFERRING)] KINASE, MITOCHONDRIAL"/>
    <property type="match status" value="1"/>
</dbReference>
<dbReference type="CDD" id="cd16929">
    <property type="entry name" value="HATPase_PDK-like"/>
    <property type="match status" value="1"/>
</dbReference>
<dbReference type="InParanoid" id="A0A3Q0KH84"/>
<protein>
    <recommendedName>
        <fullName evidence="8">Protein-serine/threonine kinase</fullName>
        <ecNumber evidence="8">2.7.11.-</ecNumber>
    </recommendedName>
</protein>
<dbReference type="GO" id="GO:0005524">
    <property type="term" value="F:ATP binding"/>
    <property type="evidence" value="ECO:0007669"/>
    <property type="project" value="UniProtKB-UniRule"/>
</dbReference>
<dbReference type="Pfam" id="PF02518">
    <property type="entry name" value="HATPase_c"/>
    <property type="match status" value="1"/>
</dbReference>
<dbReference type="GO" id="GO:0004740">
    <property type="term" value="F:pyruvate dehydrogenase (acetyl-transferring) kinase activity"/>
    <property type="evidence" value="ECO:0007669"/>
    <property type="project" value="UniProtKB-EC"/>
</dbReference>
<dbReference type="InterPro" id="IPR018955">
    <property type="entry name" value="BCDHK/PDK_N"/>
</dbReference>
<dbReference type="Gene3D" id="1.20.140.20">
    <property type="entry name" value="Alpha-ketoacid/pyruvate dehydrogenase kinase, N-terminal domain"/>
    <property type="match status" value="1"/>
</dbReference>
<keyword evidence="5 8" id="KW-0067">ATP-binding</keyword>
<keyword evidence="10" id="KW-1185">Reference proteome</keyword>
<comment type="subcellular location">
    <subcellularLocation>
        <location evidence="8">Mitochondrion matrix</location>
    </subcellularLocation>
</comment>
<feature type="domain" description="Histidine kinase" evidence="9">
    <location>
        <begin position="235"/>
        <end position="372"/>
    </location>
</feature>
<dbReference type="Pfam" id="PF10436">
    <property type="entry name" value="BCDHK_Adom3"/>
    <property type="match status" value="1"/>
</dbReference>